<feature type="region of interest" description="Disordered" evidence="4">
    <location>
        <begin position="1"/>
        <end position="24"/>
    </location>
</feature>
<evidence type="ECO:0000256" key="4">
    <source>
        <dbReference type="SAM" id="MobiDB-lite"/>
    </source>
</evidence>
<keyword evidence="2" id="KW-0238">DNA-binding</keyword>
<accession>A0A934IE09</accession>
<dbReference type="PROSITE" id="PS51071">
    <property type="entry name" value="HTH_RPIR"/>
    <property type="match status" value="1"/>
</dbReference>
<dbReference type="AlphaFoldDB" id="A0A934IE09"/>
<comment type="caution">
    <text evidence="7">The sequence shown here is derived from an EMBL/GenBank/DDBJ whole genome shotgun (WGS) entry which is preliminary data.</text>
</comment>
<dbReference type="Gene3D" id="3.40.50.10490">
    <property type="entry name" value="Glucose-6-phosphate isomerase like protein, domain 1"/>
    <property type="match status" value="1"/>
</dbReference>
<dbReference type="RefSeq" id="WP_198880734.1">
    <property type="nucleotide sequence ID" value="NZ_JAEKJA010000002.1"/>
</dbReference>
<dbReference type="CDD" id="cd05013">
    <property type="entry name" value="SIS_RpiR"/>
    <property type="match status" value="1"/>
</dbReference>
<dbReference type="Gene3D" id="1.10.10.10">
    <property type="entry name" value="Winged helix-like DNA-binding domain superfamily/Winged helix DNA-binding domain"/>
    <property type="match status" value="1"/>
</dbReference>
<dbReference type="InterPro" id="IPR001347">
    <property type="entry name" value="SIS_dom"/>
</dbReference>
<evidence type="ECO:0000313" key="7">
    <source>
        <dbReference type="EMBL" id="MBJ3774844.1"/>
    </source>
</evidence>
<evidence type="ECO:0000259" key="6">
    <source>
        <dbReference type="PROSITE" id="PS51464"/>
    </source>
</evidence>
<feature type="domain" description="HTH rpiR-type" evidence="5">
    <location>
        <begin position="56"/>
        <end position="132"/>
    </location>
</feature>
<dbReference type="SUPFAM" id="SSF53697">
    <property type="entry name" value="SIS domain"/>
    <property type="match status" value="1"/>
</dbReference>
<dbReference type="GO" id="GO:0097367">
    <property type="term" value="F:carbohydrate derivative binding"/>
    <property type="evidence" value="ECO:0007669"/>
    <property type="project" value="InterPro"/>
</dbReference>
<dbReference type="InterPro" id="IPR009057">
    <property type="entry name" value="Homeodomain-like_sf"/>
</dbReference>
<dbReference type="InterPro" id="IPR046348">
    <property type="entry name" value="SIS_dom_sf"/>
</dbReference>
<keyword evidence="3" id="KW-0804">Transcription</keyword>
<dbReference type="InterPro" id="IPR047640">
    <property type="entry name" value="RpiR-like"/>
</dbReference>
<dbReference type="Pfam" id="PF01418">
    <property type="entry name" value="HTH_6"/>
    <property type="match status" value="1"/>
</dbReference>
<sequence length="347" mass="37471">MNASTTSTVEATNADPTAGATDPHDAIIGHPIRSNFYMIEQLLWNSLQSQANREVAMFETRFVQRFERLSAAEQRVATFIREHREVALMSSATVLADRTGTSDATVVRTAKALGFSGLAELKRVLAQEMRQHLTLAERVERTLAETGDNPADALALTLGLHEQSIAALRRSVTSDDIRTAVGLIGDARRVAVFGLGPTSAVVNYFVLQMARMGLDALALTNGGLLFADDVARLRAGDLVVAFAYGRLYSELAVLLEAAAQSNVPVILVTDTLGPRLGPRVRLVLTAPRGRADLLSMHATTMVLVEALLIGLAMKRRSATIASLRSLNAARERLAGEATRLRLDEDDT</sequence>
<dbReference type="InterPro" id="IPR035472">
    <property type="entry name" value="RpiR-like_SIS"/>
</dbReference>
<dbReference type="PANTHER" id="PTHR30514">
    <property type="entry name" value="GLUCOKINASE"/>
    <property type="match status" value="1"/>
</dbReference>
<dbReference type="Proteomes" id="UP000609531">
    <property type="component" value="Unassembled WGS sequence"/>
</dbReference>
<dbReference type="SUPFAM" id="SSF46689">
    <property type="entry name" value="Homeodomain-like"/>
    <property type="match status" value="1"/>
</dbReference>
<evidence type="ECO:0000259" key="5">
    <source>
        <dbReference type="PROSITE" id="PS51071"/>
    </source>
</evidence>
<evidence type="ECO:0000256" key="3">
    <source>
        <dbReference type="ARBA" id="ARBA00023163"/>
    </source>
</evidence>
<reference evidence="7" key="1">
    <citation type="submission" date="2020-12" db="EMBL/GenBank/DDBJ databases">
        <title>Bacterial taxonomy.</title>
        <authorList>
            <person name="Pan X."/>
        </authorList>
    </citation>
    <scope>NUCLEOTIDE SEQUENCE</scope>
    <source>
        <strain evidence="7">B2012</strain>
    </source>
</reference>
<dbReference type="Pfam" id="PF01380">
    <property type="entry name" value="SIS"/>
    <property type="match status" value="1"/>
</dbReference>
<proteinExistence type="predicted"/>
<dbReference type="GO" id="GO:0003700">
    <property type="term" value="F:DNA-binding transcription factor activity"/>
    <property type="evidence" value="ECO:0007669"/>
    <property type="project" value="InterPro"/>
</dbReference>
<keyword evidence="1" id="KW-0805">Transcription regulation</keyword>
<feature type="domain" description="SIS" evidence="6">
    <location>
        <begin position="180"/>
        <end position="318"/>
    </location>
</feature>
<evidence type="ECO:0000313" key="8">
    <source>
        <dbReference type="Proteomes" id="UP000609531"/>
    </source>
</evidence>
<dbReference type="PROSITE" id="PS51464">
    <property type="entry name" value="SIS"/>
    <property type="match status" value="1"/>
</dbReference>
<dbReference type="EMBL" id="JAEKJA010000002">
    <property type="protein sequence ID" value="MBJ3774844.1"/>
    <property type="molecule type" value="Genomic_DNA"/>
</dbReference>
<evidence type="ECO:0000256" key="2">
    <source>
        <dbReference type="ARBA" id="ARBA00023125"/>
    </source>
</evidence>
<gene>
    <name evidence="7" type="ORF">JCR33_04050</name>
</gene>
<dbReference type="InterPro" id="IPR036388">
    <property type="entry name" value="WH-like_DNA-bd_sf"/>
</dbReference>
<keyword evidence="8" id="KW-1185">Reference proteome</keyword>
<feature type="compositionally biased region" description="Polar residues" evidence="4">
    <location>
        <begin position="1"/>
        <end position="15"/>
    </location>
</feature>
<protein>
    <submittedName>
        <fullName evidence="7">MurR/RpiR family transcriptional regulator</fullName>
    </submittedName>
</protein>
<dbReference type="GO" id="GO:0003677">
    <property type="term" value="F:DNA binding"/>
    <property type="evidence" value="ECO:0007669"/>
    <property type="project" value="UniProtKB-KW"/>
</dbReference>
<organism evidence="7 8">
    <name type="scientific">Acuticoccus mangrovi</name>
    <dbReference type="NCBI Taxonomy" id="2796142"/>
    <lineage>
        <taxon>Bacteria</taxon>
        <taxon>Pseudomonadati</taxon>
        <taxon>Pseudomonadota</taxon>
        <taxon>Alphaproteobacteria</taxon>
        <taxon>Hyphomicrobiales</taxon>
        <taxon>Amorphaceae</taxon>
        <taxon>Acuticoccus</taxon>
    </lineage>
</organism>
<name>A0A934IE09_9HYPH</name>
<dbReference type="GO" id="GO:1901135">
    <property type="term" value="P:carbohydrate derivative metabolic process"/>
    <property type="evidence" value="ECO:0007669"/>
    <property type="project" value="InterPro"/>
</dbReference>
<dbReference type="InterPro" id="IPR000281">
    <property type="entry name" value="HTH_RpiR"/>
</dbReference>
<evidence type="ECO:0000256" key="1">
    <source>
        <dbReference type="ARBA" id="ARBA00023015"/>
    </source>
</evidence>